<reference evidence="1 2" key="1">
    <citation type="journal article" date="2010" name="Appl. Environ. Microbiol.">
        <title>Targeted chromosomal knockouts in Mycoplasma pneumoniae.</title>
        <authorList>
            <person name="Krishnakumar R."/>
            <person name="Assad-Garcia N."/>
            <person name="Benders G.A."/>
            <person name="Phan Q."/>
            <person name="Montague M.G."/>
            <person name="Glass J.I."/>
        </authorList>
    </citation>
    <scope>NUCLEOTIDE SEQUENCE [LARGE SCALE GENOMIC DNA]</scope>
    <source>
        <strain evidence="2">ATCC 15531 / DSM 22911 / NBRC 14401 / NCTC 10119 / FH</strain>
    </source>
</reference>
<gene>
    <name evidence="1" type="ordered locus">MPNE_0781</name>
</gene>
<dbReference type="RefSeq" id="WP_014575052.1">
    <property type="nucleotide sequence ID" value="NZ_CP010546.1"/>
</dbReference>
<organism evidence="1 2">
    <name type="scientific">Mycoplasmoides pneumoniae (strain ATCC 15531 / DSM 23978 / CIP 103766 / NBRC 14401 / NCTC 10119 / FH)</name>
    <name type="common">Mycoplasma pneumoniae</name>
    <dbReference type="NCBI Taxonomy" id="722438"/>
    <lineage>
        <taxon>Bacteria</taxon>
        <taxon>Bacillati</taxon>
        <taxon>Mycoplasmatota</taxon>
        <taxon>Mycoplasmoidales</taxon>
        <taxon>Mycoplasmoidaceae</taxon>
        <taxon>Mycoplasmoides</taxon>
    </lineage>
</organism>
<dbReference type="STRING" id="722438.F539_03765"/>
<accession>A0A0H3DKR8</accession>
<dbReference type="KEGG" id="mpj:MPNE_0781"/>
<dbReference type="PATRIC" id="fig|722438.3.peg.760"/>
<dbReference type="Proteomes" id="UP000007756">
    <property type="component" value="Chromosome"/>
</dbReference>
<sequence length="193" mass="22314">MKQTVKFASFVDQLLVNLAHLQKQLNHLQPDLGTYSFQCFTTLNDVGKTPQNFIAVLKQHSNLLGCETNAVLTWWEAVEYLLLEENKDVITVVKTLVKHTEKLIQTKAITLGHKRVWDLLYYFCKSFLQLVNRTKRQYKQLDGVLVELYERLCQTRAQFGKAQFLGKRSVGQTTPALCLTYLFLQSFIYACQS</sequence>
<dbReference type="EMBL" id="CP002077">
    <property type="protein sequence ID" value="ADK86834.1"/>
    <property type="molecule type" value="Genomic_DNA"/>
</dbReference>
<dbReference type="GeneID" id="66608641"/>
<dbReference type="AlphaFoldDB" id="A0A0H3DKR8"/>
<dbReference type="HOGENOM" id="CLU_1407418_0_0_14"/>
<name>A0A0H3DKR8_MYCPB</name>
<proteinExistence type="predicted"/>
<evidence type="ECO:0000313" key="1">
    <source>
        <dbReference type="EMBL" id="ADK86834.1"/>
    </source>
</evidence>
<protein>
    <submittedName>
        <fullName evidence="1">Uncharacterized protein</fullName>
    </submittedName>
</protein>
<evidence type="ECO:0000313" key="2">
    <source>
        <dbReference type="Proteomes" id="UP000007756"/>
    </source>
</evidence>
<dbReference type="PaxDb" id="722438-MPNE_0781"/>